<accession>A0A0C9VTN6</accession>
<name>A0A0C9VTN6_9AGAM</name>
<evidence type="ECO:0000313" key="3">
    <source>
        <dbReference type="Proteomes" id="UP000053820"/>
    </source>
</evidence>
<dbReference type="AlphaFoldDB" id="A0A0C9VTN6"/>
<feature type="compositionally biased region" description="Acidic residues" evidence="1">
    <location>
        <begin position="361"/>
        <end position="379"/>
    </location>
</feature>
<evidence type="ECO:0000313" key="2">
    <source>
        <dbReference type="EMBL" id="KIJ61375.1"/>
    </source>
</evidence>
<feature type="compositionally biased region" description="Low complexity" evidence="1">
    <location>
        <begin position="162"/>
        <end position="175"/>
    </location>
</feature>
<keyword evidence="3" id="KW-1185">Reference proteome</keyword>
<reference evidence="2 3" key="1">
    <citation type="submission" date="2014-04" db="EMBL/GenBank/DDBJ databases">
        <title>Evolutionary Origins and Diversification of the Mycorrhizal Mutualists.</title>
        <authorList>
            <consortium name="DOE Joint Genome Institute"/>
            <consortium name="Mycorrhizal Genomics Consortium"/>
            <person name="Kohler A."/>
            <person name="Kuo A."/>
            <person name="Nagy L.G."/>
            <person name="Floudas D."/>
            <person name="Copeland A."/>
            <person name="Barry K.W."/>
            <person name="Cichocki N."/>
            <person name="Veneault-Fourrey C."/>
            <person name="LaButti K."/>
            <person name="Lindquist E.A."/>
            <person name="Lipzen A."/>
            <person name="Lundell T."/>
            <person name="Morin E."/>
            <person name="Murat C."/>
            <person name="Riley R."/>
            <person name="Ohm R."/>
            <person name="Sun H."/>
            <person name="Tunlid A."/>
            <person name="Henrissat B."/>
            <person name="Grigoriev I.V."/>
            <person name="Hibbett D.S."/>
            <person name="Martin F."/>
        </authorList>
    </citation>
    <scope>NUCLEOTIDE SEQUENCE [LARGE SCALE GENOMIC DNA]</scope>
    <source>
        <strain evidence="2 3">MD-312</strain>
    </source>
</reference>
<feature type="compositionally biased region" description="Basic and acidic residues" evidence="1">
    <location>
        <begin position="91"/>
        <end position="100"/>
    </location>
</feature>
<feature type="compositionally biased region" description="Polar residues" evidence="1">
    <location>
        <begin position="106"/>
        <end position="139"/>
    </location>
</feature>
<sequence length="427" mass="47354">MSCDASELTSNITPYFKRLVPYLLQWKELLGKTFALTSAAPVLHDNVLRILEAVLVHVFVDNGADDDGKEEEEEEEADLSDPVDVIPPLLLKREKNEPHAKKFQSPPLTTNSTNESQMMAWPTSLQKPSLSPSASFSIPTPSPARALKHKLSIGSNRSADASSKQPSGSGSQSSGRANKGKGGWAEQLTKIGDALATKLPHKKFRDSIEEPINPMASVNLKNPCLKKQPVKARMLITLKFSRKDINLPSFQKNIAKATRLAKQQRRMVVQLEGCFSVTPEMLHISSSSSSLTTHYSIMLPESPGQEIFQSDSQPLPAKLSSYNPDLQCEDEVEISGDKEQYNNMVDISEDKRGEYKNDGNGDGDSEDDSDGNNNDDDGGSDMVLAWTRGMRMRQRQHFPLMKETKGIILLLKPLKSPQKLWKLVLIR</sequence>
<proteinExistence type="predicted"/>
<feature type="compositionally biased region" description="Acidic residues" evidence="1">
    <location>
        <begin position="65"/>
        <end position="81"/>
    </location>
</feature>
<feature type="region of interest" description="Disordered" evidence="1">
    <location>
        <begin position="304"/>
        <end position="323"/>
    </location>
</feature>
<dbReference type="EMBL" id="KN839863">
    <property type="protein sequence ID" value="KIJ61375.1"/>
    <property type="molecule type" value="Genomic_DNA"/>
</dbReference>
<gene>
    <name evidence="2" type="ORF">HYDPIDRAFT_169783</name>
</gene>
<dbReference type="Proteomes" id="UP000053820">
    <property type="component" value="Unassembled WGS sequence"/>
</dbReference>
<feature type="region of interest" description="Disordered" evidence="1">
    <location>
        <begin position="65"/>
        <end position="183"/>
    </location>
</feature>
<evidence type="ECO:0000256" key="1">
    <source>
        <dbReference type="SAM" id="MobiDB-lite"/>
    </source>
</evidence>
<feature type="compositionally biased region" description="Basic and acidic residues" evidence="1">
    <location>
        <begin position="348"/>
        <end position="359"/>
    </location>
</feature>
<feature type="region of interest" description="Disordered" evidence="1">
    <location>
        <begin position="332"/>
        <end position="382"/>
    </location>
</feature>
<dbReference type="HOGENOM" id="CLU_642596_0_0_1"/>
<organism evidence="2 3">
    <name type="scientific">Hydnomerulius pinastri MD-312</name>
    <dbReference type="NCBI Taxonomy" id="994086"/>
    <lineage>
        <taxon>Eukaryota</taxon>
        <taxon>Fungi</taxon>
        <taxon>Dikarya</taxon>
        <taxon>Basidiomycota</taxon>
        <taxon>Agaricomycotina</taxon>
        <taxon>Agaricomycetes</taxon>
        <taxon>Agaricomycetidae</taxon>
        <taxon>Boletales</taxon>
        <taxon>Boletales incertae sedis</taxon>
        <taxon>Leucogyrophana</taxon>
    </lineage>
</organism>
<dbReference type="OrthoDB" id="10685675at2759"/>
<protein>
    <submittedName>
        <fullName evidence="2">Uncharacterized protein</fullName>
    </submittedName>
</protein>